<evidence type="ECO:0000256" key="3">
    <source>
        <dbReference type="ARBA" id="ARBA00022490"/>
    </source>
</evidence>
<keyword evidence="8 10" id="KW-0030">Aminoacyl-tRNA synthetase</keyword>
<evidence type="ECO:0000256" key="10">
    <source>
        <dbReference type="HAMAP-Rule" id="MF_00177"/>
    </source>
</evidence>
<protein>
    <recommendedName>
        <fullName evidence="10">Lysine--tRNA ligase</fullName>
        <ecNumber evidence="10">6.1.1.6</ecNumber>
    </recommendedName>
    <alternativeName>
        <fullName evidence="10">Lysyl-tRNA synthetase</fullName>
        <shortName evidence="10">LysRS</shortName>
    </alternativeName>
</protein>
<comment type="caution">
    <text evidence="11">The sequence shown here is derived from an EMBL/GenBank/DDBJ whole genome shotgun (WGS) entry which is preliminary data.</text>
</comment>
<dbReference type="SUPFAM" id="SSF48163">
    <property type="entry name" value="An anticodon-binding domain of class I aminoacyl-tRNA synthetases"/>
    <property type="match status" value="1"/>
</dbReference>
<keyword evidence="12" id="KW-1185">Reference proteome</keyword>
<dbReference type="InterPro" id="IPR002904">
    <property type="entry name" value="Lys-tRNA-ligase"/>
</dbReference>
<evidence type="ECO:0000256" key="1">
    <source>
        <dbReference type="ARBA" id="ARBA00004496"/>
    </source>
</evidence>
<dbReference type="GO" id="GO:0000049">
    <property type="term" value="F:tRNA binding"/>
    <property type="evidence" value="ECO:0007669"/>
    <property type="project" value="InterPro"/>
</dbReference>
<dbReference type="Gene3D" id="1.10.10.350">
    <property type="match status" value="1"/>
</dbReference>
<evidence type="ECO:0000256" key="5">
    <source>
        <dbReference type="ARBA" id="ARBA00022741"/>
    </source>
</evidence>
<keyword evidence="5 10" id="KW-0547">Nucleotide-binding</keyword>
<evidence type="ECO:0000256" key="6">
    <source>
        <dbReference type="ARBA" id="ARBA00022840"/>
    </source>
</evidence>
<dbReference type="PANTHER" id="PTHR37940">
    <property type="entry name" value="LYSINE--TRNA LIGASE"/>
    <property type="match status" value="1"/>
</dbReference>
<keyword evidence="4 10" id="KW-0436">Ligase</keyword>
<dbReference type="EC" id="6.1.1.6" evidence="10"/>
<feature type="short sequence motif" description="'HIGH' region" evidence="10">
    <location>
        <begin position="44"/>
        <end position="52"/>
    </location>
</feature>
<keyword evidence="7 10" id="KW-0648">Protein biosynthesis</keyword>
<feature type="binding site" evidence="10">
    <location>
        <position position="293"/>
    </location>
    <ligand>
        <name>ATP</name>
        <dbReference type="ChEBI" id="CHEBI:30616"/>
    </ligand>
</feature>
<reference evidence="11" key="1">
    <citation type="submission" date="2020-09" db="EMBL/GenBank/DDBJ databases">
        <title>A novel bacterium of genus Mangrovicoccus, isolated from South China Sea.</title>
        <authorList>
            <person name="Huang H."/>
            <person name="Mo K."/>
            <person name="Hu Y."/>
        </authorList>
    </citation>
    <scope>NUCLEOTIDE SEQUENCE</scope>
    <source>
        <strain evidence="11">HB182678</strain>
    </source>
</reference>
<sequence length="528" mass="59730">MTDLAEFGMDSKAWPFEEARRLVKRYEKKPPEKGYVLFETGYGPSGLPHIGTFGEVLRTTMIRRAFEQISDIPTRLICFSDDMDGMRKVPGNVPNQDRLREDLQRPLTSVYDPFEEYESFGHHNNAMLRRFLDTFGFEYEFYSATDFYKSGQFDEVLLRAAERYDDVMKVMLKSLRDERAATYSIFLPIHPETGRVLYVPMKHVDAKEGTVTFDDNDGREWTLPVTGGNVKLQWKPDFGARWAALDVDFEMYGKDHSTNTPIYDRICEILGGRKPEHFTYELFLDDKGQKISKSTGNGISIDEWLTYASTESLSYFMFQKPKTAKRLHFDVIPRAMDEYHQQLNAYPDQDPKAQLANPVFHIHGPGKVPASDMVVPFSMLLNVAGVANAEDKGTMWGFIRRYAPEATPETHPGLDAAVGYAVRYYQDFVRPSKVFRLPDATERAALEDLAARLEAWQGGLDAEALQSEVFAVGKAHGFEPLRAWFGALYEVLLGQSQGPRFGGFIALYGVAETVALIRSALAGELAAA</sequence>
<evidence type="ECO:0000256" key="4">
    <source>
        <dbReference type="ARBA" id="ARBA00022598"/>
    </source>
</evidence>
<dbReference type="RefSeq" id="WP_193187233.1">
    <property type="nucleotide sequence ID" value="NZ_JACVXA010000124.1"/>
</dbReference>
<organism evidence="11 12">
    <name type="scientific">Mangrovicoccus algicola</name>
    <dbReference type="NCBI Taxonomy" id="2771008"/>
    <lineage>
        <taxon>Bacteria</taxon>
        <taxon>Pseudomonadati</taxon>
        <taxon>Pseudomonadota</taxon>
        <taxon>Alphaproteobacteria</taxon>
        <taxon>Rhodobacterales</taxon>
        <taxon>Paracoccaceae</taxon>
        <taxon>Mangrovicoccus</taxon>
    </lineage>
</organism>
<dbReference type="PANTHER" id="PTHR37940:SF1">
    <property type="entry name" value="LYSINE--TRNA LIGASE"/>
    <property type="match status" value="1"/>
</dbReference>
<comment type="similarity">
    <text evidence="2 10">Belongs to the class-I aminoacyl-tRNA synthetase family.</text>
</comment>
<dbReference type="InterPro" id="IPR014729">
    <property type="entry name" value="Rossmann-like_a/b/a_fold"/>
</dbReference>
<dbReference type="HAMAP" id="MF_00177">
    <property type="entry name" value="Lys_tRNA_synth_class1"/>
    <property type="match status" value="1"/>
</dbReference>
<dbReference type="AlphaFoldDB" id="A0A8J6ZHC1"/>
<evidence type="ECO:0000256" key="9">
    <source>
        <dbReference type="ARBA" id="ARBA00048573"/>
    </source>
</evidence>
<dbReference type="PROSITE" id="PS00178">
    <property type="entry name" value="AA_TRNA_LIGASE_I"/>
    <property type="match status" value="1"/>
</dbReference>
<evidence type="ECO:0000313" key="11">
    <source>
        <dbReference type="EMBL" id="MBE3640670.1"/>
    </source>
</evidence>
<dbReference type="SUPFAM" id="SSF52374">
    <property type="entry name" value="Nucleotidylyl transferase"/>
    <property type="match status" value="1"/>
</dbReference>
<feature type="short sequence motif" description="'KMSKS' region" evidence="10">
    <location>
        <begin position="290"/>
        <end position="294"/>
    </location>
</feature>
<dbReference type="InterPro" id="IPR001412">
    <property type="entry name" value="aa-tRNA-synth_I_CS"/>
</dbReference>
<dbReference type="NCBIfam" id="NF001968">
    <property type="entry name" value="PRK00750.1-2"/>
    <property type="match status" value="1"/>
</dbReference>
<proteinExistence type="inferred from homology"/>
<dbReference type="GO" id="GO:0004824">
    <property type="term" value="F:lysine-tRNA ligase activity"/>
    <property type="evidence" value="ECO:0007669"/>
    <property type="project" value="UniProtKB-UniRule"/>
</dbReference>
<keyword evidence="3 10" id="KW-0963">Cytoplasm</keyword>
<dbReference type="InterPro" id="IPR008925">
    <property type="entry name" value="aa_tRNA-synth_I_cd-bd_sf"/>
</dbReference>
<comment type="catalytic activity">
    <reaction evidence="9 10">
        <text>tRNA(Lys) + L-lysine + ATP = L-lysyl-tRNA(Lys) + AMP + diphosphate</text>
        <dbReference type="Rhea" id="RHEA:20792"/>
        <dbReference type="Rhea" id="RHEA-COMP:9696"/>
        <dbReference type="Rhea" id="RHEA-COMP:9697"/>
        <dbReference type="ChEBI" id="CHEBI:30616"/>
        <dbReference type="ChEBI" id="CHEBI:32551"/>
        <dbReference type="ChEBI" id="CHEBI:33019"/>
        <dbReference type="ChEBI" id="CHEBI:78442"/>
        <dbReference type="ChEBI" id="CHEBI:78529"/>
        <dbReference type="ChEBI" id="CHEBI:456215"/>
        <dbReference type="EC" id="6.1.1.6"/>
    </reaction>
</comment>
<evidence type="ECO:0000256" key="2">
    <source>
        <dbReference type="ARBA" id="ARBA00005594"/>
    </source>
</evidence>
<dbReference type="GO" id="GO:0005524">
    <property type="term" value="F:ATP binding"/>
    <property type="evidence" value="ECO:0007669"/>
    <property type="project" value="UniProtKB-UniRule"/>
</dbReference>
<dbReference type="GO" id="GO:0006430">
    <property type="term" value="P:lysyl-tRNA aminoacylation"/>
    <property type="evidence" value="ECO:0007669"/>
    <property type="project" value="UniProtKB-UniRule"/>
</dbReference>
<dbReference type="GO" id="GO:0005737">
    <property type="term" value="C:cytoplasm"/>
    <property type="evidence" value="ECO:0007669"/>
    <property type="project" value="UniProtKB-SubCell"/>
</dbReference>
<name>A0A8J6ZHC1_9RHOB</name>
<dbReference type="NCBIfam" id="TIGR00467">
    <property type="entry name" value="lysS_arch"/>
    <property type="match status" value="1"/>
</dbReference>
<evidence type="ECO:0000256" key="7">
    <source>
        <dbReference type="ARBA" id="ARBA00022917"/>
    </source>
</evidence>
<comment type="subcellular location">
    <subcellularLocation>
        <location evidence="1 10">Cytoplasm</location>
    </subcellularLocation>
</comment>
<evidence type="ECO:0000256" key="8">
    <source>
        <dbReference type="ARBA" id="ARBA00023146"/>
    </source>
</evidence>
<dbReference type="Gene3D" id="3.40.50.620">
    <property type="entry name" value="HUPs"/>
    <property type="match status" value="2"/>
</dbReference>
<dbReference type="Proteomes" id="UP000609121">
    <property type="component" value="Unassembled WGS sequence"/>
</dbReference>
<gene>
    <name evidence="10" type="primary">lysS</name>
    <name evidence="11" type="ORF">ICN82_20920</name>
</gene>
<keyword evidence="6 10" id="KW-0067">ATP-binding</keyword>
<evidence type="ECO:0000313" key="12">
    <source>
        <dbReference type="Proteomes" id="UP000609121"/>
    </source>
</evidence>
<dbReference type="EMBL" id="JACVXA010000124">
    <property type="protein sequence ID" value="MBE3640670.1"/>
    <property type="molecule type" value="Genomic_DNA"/>
</dbReference>
<dbReference type="Pfam" id="PF01921">
    <property type="entry name" value="tRNA-synt_1f"/>
    <property type="match status" value="1"/>
</dbReference>
<accession>A0A8J6ZHC1</accession>
<dbReference type="InterPro" id="IPR020751">
    <property type="entry name" value="aa-tRNA-synth_I_codon-bd_sub2"/>
</dbReference>